<keyword evidence="4" id="KW-0489">Methyltransferase</keyword>
<evidence type="ECO:0000259" key="8">
    <source>
        <dbReference type="PROSITE" id="PS50280"/>
    </source>
</evidence>
<comment type="subcellular location">
    <subcellularLocation>
        <location evidence="2">Chromosome</location>
    </subcellularLocation>
    <subcellularLocation>
        <location evidence="1">Nucleus</location>
    </subcellularLocation>
</comment>
<gene>
    <name evidence="9" type="ORF">PHMEG_00027334</name>
</gene>
<comment type="caution">
    <text evidence="9">The sequence shown here is derived from an EMBL/GenBank/DDBJ whole genome shotgun (WGS) entry which is preliminary data.</text>
</comment>
<evidence type="ECO:0000256" key="3">
    <source>
        <dbReference type="ARBA" id="ARBA00022454"/>
    </source>
</evidence>
<dbReference type="InterPro" id="IPR050777">
    <property type="entry name" value="SET2_Histone-Lys_MeTrsfase"/>
</dbReference>
<dbReference type="GO" id="GO:0005694">
    <property type="term" value="C:chromosome"/>
    <property type="evidence" value="ECO:0007669"/>
    <property type="project" value="UniProtKB-SubCell"/>
</dbReference>
<dbReference type="Proteomes" id="UP000198211">
    <property type="component" value="Unassembled WGS sequence"/>
</dbReference>
<keyword evidence="6" id="KW-0949">S-adenosyl-L-methionine</keyword>
<keyword evidence="7" id="KW-0539">Nucleus</keyword>
<dbReference type="STRING" id="4795.A0A225V8J8"/>
<evidence type="ECO:0000313" key="9">
    <source>
        <dbReference type="EMBL" id="OWZ01309.1"/>
    </source>
</evidence>
<keyword evidence="3" id="KW-0158">Chromosome</keyword>
<dbReference type="GO" id="GO:0005634">
    <property type="term" value="C:nucleus"/>
    <property type="evidence" value="ECO:0007669"/>
    <property type="project" value="UniProtKB-SubCell"/>
</dbReference>
<dbReference type="InterPro" id="IPR001214">
    <property type="entry name" value="SET_dom"/>
</dbReference>
<sequence length="139" mass="15799">MDLICDVTPGPGDQTCGNRFQQHFVLDLIATKVGFGVVCNTTIPNGSFVIEYVGEVLLRDAALNLYDRRYQVELKAKSTWGKRVALFIDARNGENDSKFLNHCCEPNCAFYKYQWTNTDRLDIFATSDIPPLQELTFCY</sequence>
<evidence type="ECO:0000256" key="7">
    <source>
        <dbReference type="ARBA" id="ARBA00023242"/>
    </source>
</evidence>
<keyword evidence="10" id="KW-1185">Reference proteome</keyword>
<accession>A0A225V8J8</accession>
<reference evidence="10" key="1">
    <citation type="submission" date="2017-03" db="EMBL/GenBank/DDBJ databases">
        <title>Phytopthora megakarya and P. palmivora, two closely related causual agents of cacao black pod achieved similar genome size and gene model numbers by different mechanisms.</title>
        <authorList>
            <person name="Ali S."/>
            <person name="Shao J."/>
            <person name="Larry D.J."/>
            <person name="Kronmiller B."/>
            <person name="Shen D."/>
            <person name="Strem M.D."/>
            <person name="Melnick R.L."/>
            <person name="Guiltinan M.J."/>
            <person name="Tyler B.M."/>
            <person name="Meinhardt L.W."/>
            <person name="Bailey B.A."/>
        </authorList>
    </citation>
    <scope>NUCLEOTIDE SEQUENCE [LARGE SCALE GENOMIC DNA]</scope>
    <source>
        <strain evidence="10">zdho120</strain>
    </source>
</reference>
<dbReference type="Pfam" id="PF00856">
    <property type="entry name" value="SET"/>
    <property type="match status" value="1"/>
</dbReference>
<dbReference type="EMBL" id="NBNE01006947">
    <property type="protein sequence ID" value="OWZ01309.1"/>
    <property type="molecule type" value="Genomic_DNA"/>
</dbReference>
<dbReference type="Gene3D" id="2.170.270.10">
    <property type="entry name" value="SET domain"/>
    <property type="match status" value="1"/>
</dbReference>
<evidence type="ECO:0000256" key="1">
    <source>
        <dbReference type="ARBA" id="ARBA00004123"/>
    </source>
</evidence>
<proteinExistence type="predicted"/>
<name>A0A225V8J8_9STRA</name>
<evidence type="ECO:0000256" key="5">
    <source>
        <dbReference type="ARBA" id="ARBA00022679"/>
    </source>
</evidence>
<dbReference type="PANTHER" id="PTHR22884">
    <property type="entry name" value="SET DOMAIN PROTEINS"/>
    <property type="match status" value="1"/>
</dbReference>
<dbReference type="SMART" id="SM00317">
    <property type="entry name" value="SET"/>
    <property type="match status" value="1"/>
</dbReference>
<feature type="domain" description="SET" evidence="8">
    <location>
        <begin position="18"/>
        <end position="139"/>
    </location>
</feature>
<evidence type="ECO:0000313" key="10">
    <source>
        <dbReference type="Proteomes" id="UP000198211"/>
    </source>
</evidence>
<evidence type="ECO:0000256" key="4">
    <source>
        <dbReference type="ARBA" id="ARBA00022603"/>
    </source>
</evidence>
<evidence type="ECO:0000256" key="6">
    <source>
        <dbReference type="ARBA" id="ARBA00022691"/>
    </source>
</evidence>
<dbReference type="OrthoDB" id="109758at2759"/>
<dbReference type="GO" id="GO:0008168">
    <property type="term" value="F:methyltransferase activity"/>
    <property type="evidence" value="ECO:0007669"/>
    <property type="project" value="UniProtKB-KW"/>
</dbReference>
<dbReference type="SUPFAM" id="SSF82199">
    <property type="entry name" value="SET domain"/>
    <property type="match status" value="1"/>
</dbReference>
<evidence type="ECO:0000256" key="2">
    <source>
        <dbReference type="ARBA" id="ARBA00004286"/>
    </source>
</evidence>
<dbReference type="PROSITE" id="PS50280">
    <property type="entry name" value="SET"/>
    <property type="match status" value="1"/>
</dbReference>
<dbReference type="InterPro" id="IPR046341">
    <property type="entry name" value="SET_dom_sf"/>
</dbReference>
<organism evidence="9 10">
    <name type="scientific">Phytophthora megakarya</name>
    <dbReference type="NCBI Taxonomy" id="4795"/>
    <lineage>
        <taxon>Eukaryota</taxon>
        <taxon>Sar</taxon>
        <taxon>Stramenopiles</taxon>
        <taxon>Oomycota</taxon>
        <taxon>Peronosporomycetes</taxon>
        <taxon>Peronosporales</taxon>
        <taxon>Peronosporaceae</taxon>
        <taxon>Phytophthora</taxon>
    </lineage>
</organism>
<keyword evidence="5" id="KW-0808">Transferase</keyword>
<dbReference type="GO" id="GO:0032259">
    <property type="term" value="P:methylation"/>
    <property type="evidence" value="ECO:0007669"/>
    <property type="project" value="UniProtKB-KW"/>
</dbReference>
<dbReference type="AlphaFoldDB" id="A0A225V8J8"/>
<protein>
    <recommendedName>
        <fullName evidence="8">SET domain-containing protein</fullName>
    </recommendedName>
</protein>